<feature type="compositionally biased region" description="Basic residues" evidence="7">
    <location>
        <begin position="111"/>
        <end position="122"/>
    </location>
</feature>
<gene>
    <name evidence="10" type="ORF">K489DRAFT_375699</name>
</gene>
<dbReference type="PROSITE" id="PS01359">
    <property type="entry name" value="ZF_PHD_1"/>
    <property type="match status" value="1"/>
</dbReference>
<dbReference type="InterPro" id="IPR037869">
    <property type="entry name" value="Spp1/CFP1"/>
</dbReference>
<proteinExistence type="predicted"/>
<dbReference type="PANTHER" id="PTHR46174">
    <property type="entry name" value="CXXC-TYPE ZINC FINGER PROTEIN 1"/>
    <property type="match status" value="1"/>
</dbReference>
<keyword evidence="4" id="KW-0862">Zinc</keyword>
<evidence type="ECO:0000313" key="10">
    <source>
        <dbReference type="RefSeq" id="XP_033464622.1"/>
    </source>
</evidence>
<dbReference type="SMART" id="SM00249">
    <property type="entry name" value="PHD"/>
    <property type="match status" value="1"/>
</dbReference>
<dbReference type="GO" id="GO:0008270">
    <property type="term" value="F:zinc ion binding"/>
    <property type="evidence" value="ECO:0007669"/>
    <property type="project" value="UniProtKB-KW"/>
</dbReference>
<evidence type="ECO:0000256" key="1">
    <source>
        <dbReference type="ARBA" id="ARBA00004123"/>
    </source>
</evidence>
<evidence type="ECO:0000259" key="8">
    <source>
        <dbReference type="PROSITE" id="PS50016"/>
    </source>
</evidence>
<accession>A0A6J3MI25</accession>
<dbReference type="GO" id="GO:0045893">
    <property type="term" value="P:positive regulation of DNA-templated transcription"/>
    <property type="evidence" value="ECO:0007669"/>
    <property type="project" value="TreeGrafter"/>
</dbReference>
<dbReference type="InterPro" id="IPR001965">
    <property type="entry name" value="Znf_PHD"/>
</dbReference>
<organism evidence="10">
    <name type="scientific">Dissoconium aciculare CBS 342.82</name>
    <dbReference type="NCBI Taxonomy" id="1314786"/>
    <lineage>
        <taxon>Eukaryota</taxon>
        <taxon>Fungi</taxon>
        <taxon>Dikarya</taxon>
        <taxon>Ascomycota</taxon>
        <taxon>Pezizomycotina</taxon>
        <taxon>Dothideomycetes</taxon>
        <taxon>Dothideomycetidae</taxon>
        <taxon>Mycosphaerellales</taxon>
        <taxon>Dissoconiaceae</taxon>
        <taxon>Dissoconium</taxon>
    </lineage>
</organism>
<comment type="subcellular location">
    <subcellularLocation>
        <location evidence="1">Nucleus</location>
    </subcellularLocation>
</comment>
<keyword evidence="3 6" id="KW-0863">Zinc-finger</keyword>
<protein>
    <recommendedName>
        <fullName evidence="8">PHD-type domain-containing protein</fullName>
    </recommendedName>
</protein>
<feature type="region of interest" description="Disordered" evidence="7">
    <location>
        <begin position="373"/>
        <end position="404"/>
    </location>
</feature>
<dbReference type="InterPro" id="IPR019786">
    <property type="entry name" value="Zinc_finger_PHD-type_CS"/>
</dbReference>
<evidence type="ECO:0000313" key="9">
    <source>
        <dbReference type="Proteomes" id="UP000504637"/>
    </source>
</evidence>
<evidence type="ECO:0000256" key="7">
    <source>
        <dbReference type="SAM" id="MobiDB-lite"/>
    </source>
</evidence>
<reference evidence="10" key="2">
    <citation type="submission" date="2020-04" db="EMBL/GenBank/DDBJ databases">
        <authorList>
            <consortium name="NCBI Genome Project"/>
        </authorList>
    </citation>
    <scope>NUCLEOTIDE SEQUENCE</scope>
    <source>
        <strain evidence="10">CBS 342.82</strain>
    </source>
</reference>
<feature type="compositionally biased region" description="Low complexity" evidence="7">
    <location>
        <begin position="185"/>
        <end position="194"/>
    </location>
</feature>
<feature type="region of interest" description="Disordered" evidence="7">
    <location>
        <begin position="635"/>
        <end position="676"/>
    </location>
</feature>
<dbReference type="RefSeq" id="XP_033464622.1">
    <property type="nucleotide sequence ID" value="XM_033603743.1"/>
</dbReference>
<keyword evidence="9" id="KW-1185">Reference proteome</keyword>
<feature type="region of interest" description="Disordered" evidence="7">
    <location>
        <begin position="313"/>
        <end position="337"/>
    </location>
</feature>
<evidence type="ECO:0000256" key="6">
    <source>
        <dbReference type="PROSITE-ProRule" id="PRU00146"/>
    </source>
</evidence>
<sequence length="676" mass="72050">MDSENQTVKEMDSEALRATKASPSPIDTKSSIAAKDELVTPAAIKQEQAPTPRLASPVGERRPSDTEAQVSKAITALKSESSMRMQSPLRESSVPVPTTELPSSSNPASNPRKRPAPGKTKKGTAMTMKKAPAAKKRRLEPKLARSRAGGKRTPGNSSPAPSARSFSMDGHVQTDDGASDDDAANARSPAPSSSGDEEGSANSDNDGDVYCICRRPDNGTFMIGCDGTCDDWFHGKCVGIPEANKNLIDKYICPNCTAAEKGMTSWKRMCRRPGCRQPARIGRSKTGVSNPTPSKYCSDECGVLYFRAMASKTRGSNDDHSSNVKSRSAARAKIAAKQDSLSVGARGGVLAAGEVRAILDASDNAESFHKLGQPPALPPTAVLSPPLTPENGENNKAASDKPGANDFAADLTKITSAKEEARFRHTLLKSRVKFVGMVKSAIPGHAAAQDIKVKEFCGYDRRLEWSEGEFWSWWEQQEGNESASGTKDIHGDTKMANGEANGDGATSTAKSVKPTEKFDDENEPIVCSRKRCLRHTDWPKLALDALRAEISDNSDRMRGLETEERKLREQALLRSVGGRKGTGWVEKHDAADAETVAAAQSVPSASKLETGYPAEVATLNGIAEPIVEDRTDLIGDVDMDGSENNTRPTAESSGSPADEGVASESLPPVVEGGIAV</sequence>
<dbReference type="InterPro" id="IPR019787">
    <property type="entry name" value="Znf_PHD-finger"/>
</dbReference>
<evidence type="ECO:0000256" key="3">
    <source>
        <dbReference type="ARBA" id="ARBA00022771"/>
    </source>
</evidence>
<feature type="compositionally biased region" description="Polar residues" evidence="7">
    <location>
        <begin position="100"/>
        <end position="109"/>
    </location>
</feature>
<reference evidence="10" key="1">
    <citation type="submission" date="2020-01" db="EMBL/GenBank/DDBJ databases">
        <authorList>
            <consortium name="DOE Joint Genome Institute"/>
            <person name="Haridas S."/>
            <person name="Albert R."/>
            <person name="Binder M."/>
            <person name="Bloem J."/>
            <person name="Labutti K."/>
            <person name="Salamov A."/>
            <person name="Andreopoulos B."/>
            <person name="Baker S.E."/>
            <person name="Barry K."/>
            <person name="Bills G."/>
            <person name="Bluhm B.H."/>
            <person name="Cannon C."/>
            <person name="Castanera R."/>
            <person name="Culley D.E."/>
            <person name="Daum C."/>
            <person name="Ezra D."/>
            <person name="Gonzalez J.B."/>
            <person name="Henrissat B."/>
            <person name="Kuo A."/>
            <person name="Liang C."/>
            <person name="Lipzen A."/>
            <person name="Lutzoni F."/>
            <person name="Magnuson J."/>
            <person name="Mondo S."/>
            <person name="Nolan M."/>
            <person name="Ohm R."/>
            <person name="Pangilinan J."/>
            <person name="Park H.-J."/>
            <person name="Ramirez L."/>
            <person name="Alfaro M."/>
            <person name="Sun H."/>
            <person name="Tritt A."/>
            <person name="Yoshinaga Y."/>
            <person name="Zwiers L.-H."/>
            <person name="Turgeon B.G."/>
            <person name="Goodwin S.B."/>
            <person name="Spatafora J.W."/>
            <person name="Crous P.W."/>
            <person name="Grigoriev I.V."/>
        </authorList>
    </citation>
    <scope>NUCLEOTIDE SEQUENCE</scope>
    <source>
        <strain evidence="10">CBS 342.82</strain>
    </source>
</reference>
<dbReference type="InterPro" id="IPR013083">
    <property type="entry name" value="Znf_RING/FYVE/PHD"/>
</dbReference>
<feature type="region of interest" description="Disordered" evidence="7">
    <location>
        <begin position="1"/>
        <end position="203"/>
    </location>
</feature>
<dbReference type="Gene3D" id="3.30.40.10">
    <property type="entry name" value="Zinc/RING finger domain, C3HC4 (zinc finger)"/>
    <property type="match status" value="1"/>
</dbReference>
<feature type="compositionally biased region" description="Low complexity" evidence="7">
    <location>
        <begin position="325"/>
        <end position="337"/>
    </location>
</feature>
<reference evidence="10" key="3">
    <citation type="submission" date="2025-08" db="UniProtKB">
        <authorList>
            <consortium name="RefSeq"/>
        </authorList>
    </citation>
    <scope>IDENTIFICATION</scope>
    <source>
        <strain evidence="10">CBS 342.82</strain>
    </source>
</reference>
<dbReference type="GO" id="GO:0048188">
    <property type="term" value="C:Set1C/COMPASS complex"/>
    <property type="evidence" value="ECO:0007669"/>
    <property type="project" value="InterPro"/>
</dbReference>
<dbReference type="SUPFAM" id="SSF57903">
    <property type="entry name" value="FYVE/PHD zinc finger"/>
    <property type="match status" value="1"/>
</dbReference>
<feature type="compositionally biased region" description="Polar residues" evidence="7">
    <location>
        <begin position="642"/>
        <end position="655"/>
    </location>
</feature>
<dbReference type="Pfam" id="PF00628">
    <property type="entry name" value="PHD"/>
    <property type="match status" value="1"/>
</dbReference>
<dbReference type="OrthoDB" id="436852at2759"/>
<feature type="domain" description="PHD-type" evidence="8">
    <location>
        <begin position="208"/>
        <end position="259"/>
    </location>
</feature>
<dbReference type="InterPro" id="IPR011011">
    <property type="entry name" value="Znf_FYVE_PHD"/>
</dbReference>
<evidence type="ECO:0000256" key="2">
    <source>
        <dbReference type="ARBA" id="ARBA00022723"/>
    </source>
</evidence>
<keyword evidence="5" id="KW-0539">Nucleus</keyword>
<keyword evidence="2" id="KW-0479">Metal-binding</keyword>
<feature type="compositionally biased region" description="Polar residues" evidence="7">
    <location>
        <begin position="21"/>
        <end position="31"/>
    </location>
</feature>
<evidence type="ECO:0000256" key="4">
    <source>
        <dbReference type="ARBA" id="ARBA00022833"/>
    </source>
</evidence>
<evidence type="ECO:0000256" key="5">
    <source>
        <dbReference type="ARBA" id="ARBA00023242"/>
    </source>
</evidence>
<dbReference type="GeneID" id="54361543"/>
<feature type="region of interest" description="Disordered" evidence="7">
    <location>
        <begin position="479"/>
        <end position="517"/>
    </location>
</feature>
<dbReference type="Proteomes" id="UP000504637">
    <property type="component" value="Unplaced"/>
</dbReference>
<name>A0A6J3MI25_9PEZI</name>
<dbReference type="PROSITE" id="PS50016">
    <property type="entry name" value="ZF_PHD_2"/>
    <property type="match status" value="1"/>
</dbReference>
<dbReference type="AlphaFoldDB" id="A0A6J3MI25"/>
<feature type="compositionally biased region" description="Basic and acidic residues" evidence="7">
    <location>
        <begin position="7"/>
        <end position="17"/>
    </location>
</feature>
<feature type="compositionally biased region" description="Basic residues" evidence="7">
    <location>
        <begin position="132"/>
        <end position="150"/>
    </location>
</feature>
<dbReference type="PANTHER" id="PTHR46174:SF1">
    <property type="entry name" value="CXXC-TYPE ZINC FINGER PROTEIN 1"/>
    <property type="match status" value="1"/>
</dbReference>